<dbReference type="GO" id="GO:0003676">
    <property type="term" value="F:nucleic acid binding"/>
    <property type="evidence" value="ECO:0007669"/>
    <property type="project" value="InterPro"/>
</dbReference>
<dbReference type="Proteomes" id="UP000095283">
    <property type="component" value="Unplaced"/>
</dbReference>
<evidence type="ECO:0000313" key="1">
    <source>
        <dbReference type="Proteomes" id="UP000095283"/>
    </source>
</evidence>
<sequence>MNFESETFTEALKLMRTEHQVTSPYHKNNSKQANQFHKTLEECLSAYLKETRRYVANRLRTNEFEQKQKYDRTNRIKIRDFGDDVLIRQILSKNKYKKAGLFNDRSIL</sequence>
<accession>A0A1I7WWU9</accession>
<dbReference type="SUPFAM" id="SSF53098">
    <property type="entry name" value="Ribonuclease H-like"/>
    <property type="match status" value="1"/>
</dbReference>
<dbReference type="InterPro" id="IPR036397">
    <property type="entry name" value="RNaseH_sf"/>
</dbReference>
<dbReference type="WBParaSite" id="Hba_09573">
    <property type="protein sequence ID" value="Hba_09573"/>
    <property type="gene ID" value="Hba_09573"/>
</dbReference>
<reference evidence="2" key="1">
    <citation type="submission" date="2016-11" db="UniProtKB">
        <authorList>
            <consortium name="WormBaseParasite"/>
        </authorList>
    </citation>
    <scope>IDENTIFICATION</scope>
</reference>
<proteinExistence type="predicted"/>
<name>A0A1I7WWU9_HETBA</name>
<dbReference type="Gene3D" id="3.30.420.10">
    <property type="entry name" value="Ribonuclease H-like superfamily/Ribonuclease H"/>
    <property type="match status" value="1"/>
</dbReference>
<dbReference type="InterPro" id="IPR012337">
    <property type="entry name" value="RNaseH-like_sf"/>
</dbReference>
<protein>
    <submittedName>
        <fullName evidence="2">Transposase</fullName>
    </submittedName>
</protein>
<dbReference type="AlphaFoldDB" id="A0A1I7WWU9"/>
<keyword evidence="1" id="KW-1185">Reference proteome</keyword>
<organism evidence="1 2">
    <name type="scientific">Heterorhabditis bacteriophora</name>
    <name type="common">Entomopathogenic nematode worm</name>
    <dbReference type="NCBI Taxonomy" id="37862"/>
    <lineage>
        <taxon>Eukaryota</taxon>
        <taxon>Metazoa</taxon>
        <taxon>Ecdysozoa</taxon>
        <taxon>Nematoda</taxon>
        <taxon>Chromadorea</taxon>
        <taxon>Rhabditida</taxon>
        <taxon>Rhabditina</taxon>
        <taxon>Rhabditomorpha</taxon>
        <taxon>Strongyloidea</taxon>
        <taxon>Heterorhabditidae</taxon>
        <taxon>Heterorhabditis</taxon>
    </lineage>
</organism>
<evidence type="ECO:0000313" key="2">
    <source>
        <dbReference type="WBParaSite" id="Hba_09573"/>
    </source>
</evidence>